<keyword evidence="5" id="KW-1185">Reference proteome</keyword>
<proteinExistence type="predicted"/>
<dbReference type="GO" id="GO:0006367">
    <property type="term" value="P:transcription initiation at RNA polymerase II promoter"/>
    <property type="evidence" value="ECO:0007669"/>
    <property type="project" value="TreeGrafter"/>
</dbReference>
<dbReference type="GO" id="GO:0070897">
    <property type="term" value="P:transcription preinitiation complex assembly"/>
    <property type="evidence" value="ECO:0007669"/>
    <property type="project" value="InterPro"/>
</dbReference>
<dbReference type="EnsemblMetazoa" id="SMAR000382-RA">
    <property type="protein sequence ID" value="SMAR000382-PA"/>
    <property type="gene ID" value="SMAR000382"/>
</dbReference>
<protein>
    <recommendedName>
        <fullName evidence="3">Cyclin-like domain-containing protein</fullName>
    </recommendedName>
</protein>
<dbReference type="GO" id="GO:0016251">
    <property type="term" value="F:RNA polymerase II general transcription initiation factor activity"/>
    <property type="evidence" value="ECO:0007669"/>
    <property type="project" value="TreeGrafter"/>
</dbReference>
<dbReference type="GO" id="GO:0017025">
    <property type="term" value="F:TBP-class protein binding"/>
    <property type="evidence" value="ECO:0007669"/>
    <property type="project" value="InterPro"/>
</dbReference>
<dbReference type="PhylomeDB" id="T1IHR0"/>
<keyword evidence="1" id="KW-0805">Transcription regulation</keyword>
<feature type="domain" description="Cyclin-like" evidence="3">
    <location>
        <begin position="35"/>
        <end position="117"/>
    </location>
</feature>
<dbReference type="AlphaFoldDB" id="T1IHR0"/>
<dbReference type="Pfam" id="PF00382">
    <property type="entry name" value="TFIIB"/>
    <property type="match status" value="2"/>
</dbReference>
<sequence>MLAEKNTSNCDEKEDVDKQNNDIKISDQVSINANTKIRFIANKLKLSQTIVDRADDLFQQVHCMKSVLKVRSNNAIASTCLYIACRQEKVARTFTEVSDVSNVSKKKIGRYFKLIMRALKTNINLVSTRDFTVRFCNNLDLSKEMLRVATNIAERAFELGVVSSRSPISVAAAAIYFVSQVSNDVRSRKKVAEVTGVHEQAIEQSFRRMYCRLDEFSEVFPQNFQFCVSEHTINNKQQIF</sequence>
<evidence type="ECO:0000313" key="4">
    <source>
        <dbReference type="EnsemblMetazoa" id="SMAR000382-PA"/>
    </source>
</evidence>
<dbReference type="GO" id="GO:0005634">
    <property type="term" value="C:nucleus"/>
    <property type="evidence" value="ECO:0007669"/>
    <property type="project" value="TreeGrafter"/>
</dbReference>
<dbReference type="InterPro" id="IPR013150">
    <property type="entry name" value="TFIIB_cyclin"/>
</dbReference>
<evidence type="ECO:0000256" key="1">
    <source>
        <dbReference type="ARBA" id="ARBA00023015"/>
    </source>
</evidence>
<dbReference type="SMART" id="SM00385">
    <property type="entry name" value="CYCLIN"/>
    <property type="match status" value="2"/>
</dbReference>
<dbReference type="SUPFAM" id="SSF47954">
    <property type="entry name" value="Cyclin-like"/>
    <property type="match status" value="2"/>
</dbReference>
<dbReference type="PANTHER" id="PTHR11618">
    <property type="entry name" value="TRANSCRIPTION INITIATION FACTOR IIB-RELATED"/>
    <property type="match status" value="1"/>
</dbReference>
<reference evidence="4" key="2">
    <citation type="submission" date="2015-02" db="UniProtKB">
        <authorList>
            <consortium name="EnsemblMetazoa"/>
        </authorList>
    </citation>
    <scope>IDENTIFICATION</scope>
</reference>
<dbReference type="CDD" id="cd20551">
    <property type="entry name" value="CYCLIN_TFIIB_rpt1"/>
    <property type="match status" value="1"/>
</dbReference>
<dbReference type="STRING" id="126957.T1IHR0"/>
<evidence type="ECO:0000313" key="5">
    <source>
        <dbReference type="Proteomes" id="UP000014500"/>
    </source>
</evidence>
<dbReference type="InterPro" id="IPR000812">
    <property type="entry name" value="TFIIB"/>
</dbReference>
<dbReference type="Gene3D" id="1.10.472.10">
    <property type="entry name" value="Cyclin-like"/>
    <property type="match status" value="2"/>
</dbReference>
<organism evidence="4 5">
    <name type="scientific">Strigamia maritima</name>
    <name type="common">European centipede</name>
    <name type="synonym">Geophilus maritimus</name>
    <dbReference type="NCBI Taxonomy" id="126957"/>
    <lineage>
        <taxon>Eukaryota</taxon>
        <taxon>Metazoa</taxon>
        <taxon>Ecdysozoa</taxon>
        <taxon>Arthropoda</taxon>
        <taxon>Myriapoda</taxon>
        <taxon>Chilopoda</taxon>
        <taxon>Pleurostigmophora</taxon>
        <taxon>Geophilomorpha</taxon>
        <taxon>Linotaeniidae</taxon>
        <taxon>Strigamia</taxon>
    </lineage>
</organism>
<dbReference type="HOGENOM" id="CLU_1157695_0_0_1"/>
<evidence type="ECO:0000259" key="3">
    <source>
        <dbReference type="SMART" id="SM00385"/>
    </source>
</evidence>
<dbReference type="PRINTS" id="PR00685">
    <property type="entry name" value="TIFACTORIIB"/>
</dbReference>
<keyword evidence="2" id="KW-0804">Transcription</keyword>
<dbReference type="InterPro" id="IPR013763">
    <property type="entry name" value="Cyclin-like_dom"/>
</dbReference>
<dbReference type="Proteomes" id="UP000014500">
    <property type="component" value="Unassembled WGS sequence"/>
</dbReference>
<dbReference type="PANTHER" id="PTHR11618:SF13">
    <property type="entry name" value="TRANSCRIPTION INITIATION FACTOR IIB"/>
    <property type="match status" value="1"/>
</dbReference>
<evidence type="ECO:0000256" key="2">
    <source>
        <dbReference type="ARBA" id="ARBA00023163"/>
    </source>
</evidence>
<reference evidence="5" key="1">
    <citation type="submission" date="2011-05" db="EMBL/GenBank/DDBJ databases">
        <authorList>
            <person name="Richards S.R."/>
            <person name="Qu J."/>
            <person name="Jiang H."/>
            <person name="Jhangiani S.N."/>
            <person name="Agravi P."/>
            <person name="Goodspeed R."/>
            <person name="Gross S."/>
            <person name="Mandapat C."/>
            <person name="Jackson L."/>
            <person name="Mathew T."/>
            <person name="Pu L."/>
            <person name="Thornton R."/>
            <person name="Saada N."/>
            <person name="Wilczek-Boney K.B."/>
            <person name="Lee S."/>
            <person name="Kovar C."/>
            <person name="Wu Y."/>
            <person name="Scherer S.E."/>
            <person name="Worley K.C."/>
            <person name="Muzny D.M."/>
            <person name="Gibbs R."/>
        </authorList>
    </citation>
    <scope>NUCLEOTIDE SEQUENCE</scope>
    <source>
        <strain evidence="5">Brora</strain>
    </source>
</reference>
<dbReference type="InterPro" id="IPR036915">
    <property type="entry name" value="Cyclin-like_sf"/>
</dbReference>
<dbReference type="EMBL" id="JH429986">
    <property type="status" value="NOT_ANNOTATED_CDS"/>
    <property type="molecule type" value="Genomic_DNA"/>
</dbReference>
<feature type="domain" description="Cyclin-like" evidence="3">
    <location>
        <begin position="130"/>
        <end position="211"/>
    </location>
</feature>
<name>T1IHR0_STRMM</name>
<accession>T1IHR0</accession>
<dbReference type="GO" id="GO:0097550">
    <property type="term" value="C:transcription preinitiation complex"/>
    <property type="evidence" value="ECO:0007669"/>
    <property type="project" value="TreeGrafter"/>
</dbReference>
<dbReference type="eggNOG" id="KOG1597">
    <property type="taxonomic scope" value="Eukaryota"/>
</dbReference>